<dbReference type="EMBL" id="JASDAP010000008">
    <property type="protein sequence ID" value="KAK1899007.1"/>
    <property type="molecule type" value="Genomic_DNA"/>
</dbReference>
<dbReference type="Proteomes" id="UP001228049">
    <property type="component" value="Unassembled WGS sequence"/>
</dbReference>
<gene>
    <name evidence="2" type="ORF">KUDE01_018529</name>
</gene>
<evidence type="ECO:0000256" key="1">
    <source>
        <dbReference type="SAM" id="MobiDB-lite"/>
    </source>
</evidence>
<evidence type="ECO:0000313" key="3">
    <source>
        <dbReference type="Proteomes" id="UP001228049"/>
    </source>
</evidence>
<dbReference type="GO" id="GO:0008168">
    <property type="term" value="F:methyltransferase activity"/>
    <property type="evidence" value="ECO:0007669"/>
    <property type="project" value="UniProtKB-KW"/>
</dbReference>
<accession>A0AAD9CAI0</accession>
<keyword evidence="3" id="KW-1185">Reference proteome</keyword>
<protein>
    <submittedName>
        <fullName evidence="2">Ribosomal RNA small subunit methyltransferase J</fullName>
    </submittedName>
</protein>
<keyword evidence="2" id="KW-0489">Methyltransferase</keyword>
<feature type="non-terminal residue" evidence="2">
    <location>
        <position position="91"/>
    </location>
</feature>
<keyword evidence="2" id="KW-0808">Transferase</keyword>
<reference evidence="2" key="1">
    <citation type="submission" date="2023-04" db="EMBL/GenBank/DDBJ databases">
        <title>Chromosome-level genome of Chaenocephalus aceratus.</title>
        <authorList>
            <person name="Park H."/>
        </authorList>
    </citation>
    <scope>NUCLEOTIDE SEQUENCE</scope>
    <source>
        <strain evidence="2">DE</strain>
        <tissue evidence="2">Muscle</tissue>
    </source>
</reference>
<dbReference type="GO" id="GO:0032259">
    <property type="term" value="P:methylation"/>
    <property type="evidence" value="ECO:0007669"/>
    <property type="project" value="UniProtKB-KW"/>
</dbReference>
<dbReference type="AlphaFoldDB" id="A0AAD9CAI0"/>
<feature type="region of interest" description="Disordered" evidence="1">
    <location>
        <begin position="1"/>
        <end position="27"/>
    </location>
</feature>
<comment type="caution">
    <text evidence="2">The sequence shown here is derived from an EMBL/GenBank/DDBJ whole genome shotgun (WGS) entry which is preliminary data.</text>
</comment>
<evidence type="ECO:0000313" key="2">
    <source>
        <dbReference type="EMBL" id="KAK1899007.1"/>
    </source>
</evidence>
<organism evidence="2 3">
    <name type="scientific">Dissostichus eleginoides</name>
    <name type="common">Patagonian toothfish</name>
    <name type="synonym">Dissostichus amissus</name>
    <dbReference type="NCBI Taxonomy" id="100907"/>
    <lineage>
        <taxon>Eukaryota</taxon>
        <taxon>Metazoa</taxon>
        <taxon>Chordata</taxon>
        <taxon>Craniata</taxon>
        <taxon>Vertebrata</taxon>
        <taxon>Euteleostomi</taxon>
        <taxon>Actinopterygii</taxon>
        <taxon>Neopterygii</taxon>
        <taxon>Teleostei</taxon>
        <taxon>Neoteleostei</taxon>
        <taxon>Acanthomorphata</taxon>
        <taxon>Eupercaria</taxon>
        <taxon>Perciformes</taxon>
        <taxon>Notothenioidei</taxon>
        <taxon>Nototheniidae</taxon>
        <taxon>Dissostichus</taxon>
    </lineage>
</organism>
<feature type="region of interest" description="Disordered" evidence="1">
    <location>
        <begin position="43"/>
        <end position="91"/>
    </location>
</feature>
<proteinExistence type="predicted"/>
<sequence length="91" mass="9919">MARAGALSHIIGGVTPRGRGDRRPGSAPQIQMVLEHNRVGLQSEPPVSLQSEPPVSHRAPERVIRPLGRLLPPEPDLLPYSQEETHIPQAD</sequence>
<name>A0AAD9CAI0_DISEL</name>